<dbReference type="AlphaFoldDB" id="A0A7G9GYG7"/>
<dbReference type="PANTHER" id="PTHR23291">
    <property type="entry name" value="BAX INHIBITOR-RELATED"/>
    <property type="match status" value="1"/>
</dbReference>
<evidence type="ECO:0000256" key="4">
    <source>
        <dbReference type="ARBA" id="ARBA00022989"/>
    </source>
</evidence>
<feature type="transmembrane region" description="Helical" evidence="6">
    <location>
        <begin position="109"/>
        <end position="128"/>
    </location>
</feature>
<proteinExistence type="inferred from homology"/>
<dbReference type="GO" id="GO:0005886">
    <property type="term" value="C:plasma membrane"/>
    <property type="evidence" value="ECO:0007669"/>
    <property type="project" value="TreeGrafter"/>
</dbReference>
<dbReference type="InterPro" id="IPR006214">
    <property type="entry name" value="Bax_inhibitor_1-related"/>
</dbReference>
<keyword evidence="3 6" id="KW-0812">Transmembrane</keyword>
<feature type="transmembrane region" description="Helical" evidence="6">
    <location>
        <begin position="23"/>
        <end position="43"/>
    </location>
</feature>
<evidence type="ECO:0000256" key="1">
    <source>
        <dbReference type="ARBA" id="ARBA00004141"/>
    </source>
</evidence>
<dbReference type="Proteomes" id="UP000515913">
    <property type="component" value="Chromosome"/>
</dbReference>
<dbReference type="RefSeq" id="WP_176838718.1">
    <property type="nucleotide sequence ID" value="NZ_CP060637.1"/>
</dbReference>
<protein>
    <submittedName>
        <fullName evidence="7">Bax inhibitor-1/YccA family protein</fullName>
    </submittedName>
</protein>
<sequence>MNELNNNFYSHDISVVNTFVRKVLLNMVVGLLITLIVPVYCTLFNPTLLFEMQKYIKFILIGQVALVLLLSFSLNNISTIAARSMFYLYAFTNGIVLSGITFIFDIRAILYALAITITLFIVTAIYGYFTTEDLTKYSRFLMGGLITIILVSILNIFLKMPLIYWGITVIGVVIFSALIAYDINRIKNIAINNYNNESLDKIGIIGALNLYLDFINLFLYLLRLVSRKK</sequence>
<evidence type="ECO:0000313" key="8">
    <source>
        <dbReference type="Proteomes" id="UP000515913"/>
    </source>
</evidence>
<keyword evidence="5 6" id="KW-0472">Membrane</keyword>
<evidence type="ECO:0000256" key="6">
    <source>
        <dbReference type="RuleBase" id="RU004379"/>
    </source>
</evidence>
<feature type="transmembrane region" description="Helical" evidence="6">
    <location>
        <begin position="140"/>
        <end position="157"/>
    </location>
</feature>
<dbReference type="CDD" id="cd10432">
    <property type="entry name" value="BI-1-like_bacterial"/>
    <property type="match status" value="1"/>
</dbReference>
<comment type="subcellular location">
    <subcellularLocation>
        <location evidence="1">Membrane</location>
        <topology evidence="1">Multi-pass membrane protein</topology>
    </subcellularLocation>
</comment>
<organism evidence="7 8">
    <name type="scientific">Fusobacterium hominis</name>
    <dbReference type="NCBI Taxonomy" id="2764326"/>
    <lineage>
        <taxon>Bacteria</taxon>
        <taxon>Fusobacteriati</taxon>
        <taxon>Fusobacteriota</taxon>
        <taxon>Fusobacteriia</taxon>
        <taxon>Fusobacteriales</taxon>
        <taxon>Fusobacteriaceae</taxon>
        <taxon>Fusobacterium</taxon>
    </lineage>
</organism>
<dbReference type="PRINTS" id="PR00173">
    <property type="entry name" value="EDTRNSPORT"/>
</dbReference>
<feature type="transmembrane region" description="Helical" evidence="6">
    <location>
        <begin position="201"/>
        <end position="222"/>
    </location>
</feature>
<dbReference type="KEGG" id="fho:H9Q81_03145"/>
<evidence type="ECO:0000256" key="2">
    <source>
        <dbReference type="ARBA" id="ARBA00010350"/>
    </source>
</evidence>
<gene>
    <name evidence="7" type="ORF">H9Q81_03145</name>
</gene>
<keyword evidence="4 6" id="KW-1133">Transmembrane helix</keyword>
<evidence type="ECO:0000256" key="3">
    <source>
        <dbReference type="ARBA" id="ARBA00022692"/>
    </source>
</evidence>
<feature type="transmembrane region" description="Helical" evidence="6">
    <location>
        <begin position="86"/>
        <end position="104"/>
    </location>
</feature>
<dbReference type="PANTHER" id="PTHR23291:SF50">
    <property type="entry name" value="PROTEIN LIFEGUARD 4"/>
    <property type="match status" value="1"/>
</dbReference>
<comment type="similarity">
    <text evidence="2 6">Belongs to the BI1 family.</text>
</comment>
<reference evidence="7 8" key="1">
    <citation type="submission" date="2020-08" db="EMBL/GenBank/DDBJ databases">
        <authorList>
            <person name="Liu C."/>
            <person name="Sun Q."/>
        </authorList>
    </citation>
    <scope>NUCLEOTIDE SEQUENCE [LARGE SCALE GENOMIC DNA]</scope>
    <source>
        <strain evidence="7 8">NSJ-57</strain>
    </source>
</reference>
<feature type="transmembrane region" description="Helical" evidence="6">
    <location>
        <begin position="162"/>
        <end position="181"/>
    </location>
</feature>
<name>A0A7G9GYG7_9FUSO</name>
<evidence type="ECO:0000313" key="7">
    <source>
        <dbReference type="EMBL" id="QNM15849.1"/>
    </source>
</evidence>
<evidence type="ECO:0000256" key="5">
    <source>
        <dbReference type="ARBA" id="ARBA00023136"/>
    </source>
</evidence>
<dbReference type="EMBL" id="CP060637">
    <property type="protein sequence ID" value="QNM15849.1"/>
    <property type="molecule type" value="Genomic_DNA"/>
</dbReference>
<dbReference type="Pfam" id="PF01027">
    <property type="entry name" value="Bax1-I"/>
    <property type="match status" value="1"/>
</dbReference>
<keyword evidence="8" id="KW-1185">Reference proteome</keyword>
<accession>A0A7G9GYG7</accession>
<feature type="transmembrane region" description="Helical" evidence="6">
    <location>
        <begin position="55"/>
        <end position="74"/>
    </location>
</feature>